<dbReference type="SUPFAM" id="SSF57997">
    <property type="entry name" value="Tropomyosin"/>
    <property type="match status" value="1"/>
</dbReference>
<feature type="region of interest" description="Disordered" evidence="2">
    <location>
        <begin position="1886"/>
        <end position="1906"/>
    </location>
</feature>
<feature type="compositionally biased region" description="Low complexity" evidence="2">
    <location>
        <begin position="2552"/>
        <end position="2568"/>
    </location>
</feature>
<dbReference type="InterPro" id="IPR057577">
    <property type="entry name" value="Nucleoprot-TPR/MLP1_dom"/>
</dbReference>
<dbReference type="Pfam" id="PF25481">
    <property type="entry name" value="Nucleoprot-TPR"/>
    <property type="match status" value="1"/>
</dbReference>
<evidence type="ECO:0000313" key="6">
    <source>
        <dbReference type="Proteomes" id="UP000250572"/>
    </source>
</evidence>
<dbReference type="GO" id="GO:1901673">
    <property type="term" value="P:regulation of mitotic spindle assembly"/>
    <property type="evidence" value="ECO:0007669"/>
    <property type="project" value="TreeGrafter"/>
</dbReference>
<feature type="region of interest" description="Disordered" evidence="2">
    <location>
        <begin position="1777"/>
        <end position="1804"/>
    </location>
</feature>
<feature type="region of interest" description="Disordered" evidence="2">
    <location>
        <begin position="1850"/>
        <end position="1871"/>
    </location>
</feature>
<reference evidence="5 6" key="1">
    <citation type="journal article" date="2018" name="G3 (Bethesda)">
        <title>A High-Quality Reference Genome for the Invasive Mosquitofish Gambusia affinis Using a Chicago Library.</title>
        <authorList>
            <person name="Hoffberg S.L."/>
            <person name="Troendle N.J."/>
            <person name="Glenn T.C."/>
            <person name="Mahmud O."/>
            <person name="Louha S."/>
            <person name="Chalopin D."/>
            <person name="Bennetzen J.L."/>
            <person name="Mauricio R."/>
        </authorList>
    </citation>
    <scope>NUCLEOTIDE SEQUENCE [LARGE SCALE GENOMIC DNA]</scope>
    <source>
        <strain evidence="5">NE01/NJP1002.9</strain>
        <tissue evidence="5">Muscle</tissue>
    </source>
</reference>
<feature type="compositionally biased region" description="Polar residues" evidence="2">
    <location>
        <begin position="15"/>
        <end position="32"/>
    </location>
</feature>
<dbReference type="PANTHER" id="PTHR18898:SF3">
    <property type="entry name" value="NUCLEOPROTEIN TPR"/>
    <property type="match status" value="1"/>
</dbReference>
<dbReference type="Pfam" id="PF07926">
    <property type="entry name" value="TPR_MLP1_2"/>
    <property type="match status" value="1"/>
</dbReference>
<feature type="region of interest" description="Disordered" evidence="2">
    <location>
        <begin position="1"/>
        <end position="32"/>
    </location>
</feature>
<comment type="caution">
    <text evidence="5">The sequence shown here is derived from an EMBL/GenBank/DDBJ whole genome shotgun (WGS) entry which is preliminary data.</text>
</comment>
<feature type="compositionally biased region" description="Polar residues" evidence="2">
    <location>
        <begin position="1791"/>
        <end position="1804"/>
    </location>
</feature>
<feature type="compositionally biased region" description="Basic and acidic residues" evidence="2">
    <location>
        <begin position="1535"/>
        <end position="1553"/>
    </location>
</feature>
<feature type="non-terminal residue" evidence="5">
    <location>
        <position position="2600"/>
    </location>
</feature>
<feature type="compositionally biased region" description="Basic and acidic residues" evidence="2">
    <location>
        <begin position="1970"/>
        <end position="1981"/>
    </location>
</feature>
<feature type="compositionally biased region" description="Basic and acidic residues" evidence="2">
    <location>
        <begin position="1683"/>
        <end position="1696"/>
    </location>
</feature>
<dbReference type="Gene3D" id="1.10.287.1490">
    <property type="match status" value="2"/>
</dbReference>
<dbReference type="STRING" id="33528.ENSGAFP00000010251"/>
<feature type="region of interest" description="Disordered" evidence="2">
    <location>
        <begin position="686"/>
        <end position="712"/>
    </location>
</feature>
<feature type="coiled-coil region" evidence="1">
    <location>
        <begin position="716"/>
        <end position="783"/>
    </location>
</feature>
<dbReference type="GO" id="GO:0017056">
    <property type="term" value="F:structural constituent of nuclear pore"/>
    <property type="evidence" value="ECO:0007669"/>
    <property type="project" value="TreeGrafter"/>
</dbReference>
<accession>A0A315VNJ4</accession>
<feature type="compositionally biased region" description="Acidic residues" evidence="2">
    <location>
        <begin position="2212"/>
        <end position="2240"/>
    </location>
</feature>
<feature type="compositionally biased region" description="Polar residues" evidence="2">
    <location>
        <begin position="1997"/>
        <end position="2042"/>
    </location>
</feature>
<organism evidence="5 6">
    <name type="scientific">Gambusia affinis</name>
    <name type="common">Western mosquitofish</name>
    <name type="synonym">Heterandria affinis</name>
    <dbReference type="NCBI Taxonomy" id="33528"/>
    <lineage>
        <taxon>Eukaryota</taxon>
        <taxon>Metazoa</taxon>
        <taxon>Chordata</taxon>
        <taxon>Craniata</taxon>
        <taxon>Vertebrata</taxon>
        <taxon>Euteleostomi</taxon>
        <taxon>Actinopterygii</taxon>
        <taxon>Neopterygii</taxon>
        <taxon>Teleostei</taxon>
        <taxon>Neoteleostei</taxon>
        <taxon>Acanthomorphata</taxon>
        <taxon>Ovalentaria</taxon>
        <taxon>Atherinomorphae</taxon>
        <taxon>Cyprinodontiformes</taxon>
        <taxon>Poeciliidae</taxon>
        <taxon>Poeciliinae</taxon>
        <taxon>Gambusia</taxon>
    </lineage>
</organism>
<feature type="domain" description="Nucleoprotein TPR/MLP1-2" evidence="3">
    <location>
        <begin position="1228"/>
        <end position="1355"/>
    </location>
</feature>
<dbReference type="PANTHER" id="PTHR18898">
    <property type="entry name" value="NUCLEOPROTEIN TPR-RELATED"/>
    <property type="match status" value="1"/>
</dbReference>
<dbReference type="Proteomes" id="UP000250572">
    <property type="component" value="Unassembled WGS sequence"/>
</dbReference>
<evidence type="ECO:0000313" key="5">
    <source>
        <dbReference type="EMBL" id="PWA25112.1"/>
    </source>
</evidence>
<feature type="region of interest" description="Disordered" evidence="2">
    <location>
        <begin position="1970"/>
        <end position="2385"/>
    </location>
</feature>
<feature type="compositionally biased region" description="Low complexity" evidence="2">
    <location>
        <begin position="696"/>
        <end position="712"/>
    </location>
</feature>
<feature type="region of interest" description="Disordered" evidence="2">
    <location>
        <begin position="1531"/>
        <end position="1553"/>
    </location>
</feature>
<feature type="coiled-coil region" evidence="1">
    <location>
        <begin position="1122"/>
        <end position="1156"/>
    </location>
</feature>
<evidence type="ECO:0000256" key="2">
    <source>
        <dbReference type="SAM" id="MobiDB-lite"/>
    </source>
</evidence>
<evidence type="ECO:0000259" key="3">
    <source>
        <dbReference type="Pfam" id="PF07926"/>
    </source>
</evidence>
<feature type="compositionally biased region" description="Polar residues" evidence="2">
    <location>
        <begin position="2355"/>
        <end position="2364"/>
    </location>
</feature>
<feature type="coiled-coil region" evidence="1">
    <location>
        <begin position="1285"/>
        <end position="1319"/>
    </location>
</feature>
<feature type="coiled-coil region" evidence="1">
    <location>
        <begin position="601"/>
        <end position="673"/>
    </location>
</feature>
<feature type="compositionally biased region" description="Low complexity" evidence="2">
    <location>
        <begin position="2324"/>
        <end position="2341"/>
    </location>
</feature>
<keyword evidence="1" id="KW-0175">Coiled coil</keyword>
<protein>
    <submittedName>
        <fullName evidence="5">Uncharacterized protein</fullName>
    </submittedName>
</protein>
<gene>
    <name evidence="5" type="ORF">CCH79_00005130</name>
</gene>
<feature type="compositionally biased region" description="Acidic residues" evidence="2">
    <location>
        <begin position="2184"/>
        <end position="2195"/>
    </location>
</feature>
<dbReference type="GO" id="GO:0006406">
    <property type="term" value="P:mRNA export from nucleus"/>
    <property type="evidence" value="ECO:0007669"/>
    <property type="project" value="TreeGrafter"/>
</dbReference>
<feature type="compositionally biased region" description="Polar residues" evidence="2">
    <location>
        <begin position="2269"/>
        <end position="2300"/>
    </location>
</feature>
<name>A0A315VNJ4_GAMAF</name>
<feature type="domain" description="Nucleoprotein TPR/MPL1" evidence="4">
    <location>
        <begin position="309"/>
        <end position="384"/>
    </location>
</feature>
<proteinExistence type="predicted"/>
<feature type="region of interest" description="Disordered" evidence="2">
    <location>
        <begin position="234"/>
        <end position="254"/>
    </location>
</feature>
<feature type="compositionally biased region" description="Low complexity" evidence="2">
    <location>
        <begin position="2121"/>
        <end position="2141"/>
    </location>
</feature>
<dbReference type="GO" id="GO:0006606">
    <property type="term" value="P:protein import into nucleus"/>
    <property type="evidence" value="ECO:0007669"/>
    <property type="project" value="InterPro"/>
</dbReference>
<feature type="coiled-coil region" evidence="1">
    <location>
        <begin position="855"/>
        <end position="1072"/>
    </location>
</feature>
<feature type="compositionally biased region" description="Low complexity" evidence="2">
    <location>
        <begin position="1850"/>
        <end position="1869"/>
    </location>
</feature>
<feature type="region of interest" description="Disordered" evidence="2">
    <location>
        <begin position="1355"/>
        <end position="1375"/>
    </location>
</feature>
<feature type="compositionally biased region" description="Low complexity" evidence="2">
    <location>
        <begin position="2063"/>
        <end position="2073"/>
    </location>
</feature>
<evidence type="ECO:0000259" key="4">
    <source>
        <dbReference type="Pfam" id="PF25481"/>
    </source>
</evidence>
<feature type="region of interest" description="Disordered" evidence="2">
    <location>
        <begin position="1667"/>
        <end position="1701"/>
    </location>
</feature>
<feature type="compositionally biased region" description="Polar residues" evidence="2">
    <location>
        <begin position="2569"/>
        <end position="2578"/>
    </location>
</feature>
<feature type="region of interest" description="Disordered" evidence="2">
    <location>
        <begin position="2542"/>
        <end position="2600"/>
    </location>
</feature>
<feature type="compositionally biased region" description="Polar residues" evidence="2">
    <location>
        <begin position="2074"/>
        <end position="2120"/>
    </location>
</feature>
<sequence>MLMGPSSEAYRLQPPTHSSDVGQTIPQPSEAQSRAAKLTTDTLTGGRIFHRLTPFPTERKALLWIAPLTDTQPPHRWTTSAAVCTSYNTDEVQRDAVCYIIISGRPEPLRGDQVLHRKHQLPKQTHTESSQTLGAHGSTELVKMAVVLLQALERTEFNKLPKGVQNKLEKFVADLQNANEALKTQHERFKADSEQRYFDFEKQLTKSQEQILSATNDLRILKEENKKLNEELSSLKGIEDETSEEKQPQQQTKAKYEIEAEKRELERLLEKRTQEVENLTEDMKRLNEKLTDTNKLKMEFQLKLDEIQSSTASVQHREKRMEQEKELLEKKVDWLTAELSTKTEELLNTNREKGKEILELQGSLQSSNEQVSRLESQLSSLKELGESQSKRAEDLNNKLKQAKDEQVAMEEKYRVELNAHVKLSSLYKGAATDMEAKNQELSRAVEELSKLVRETGEANKGLEKKVSDAEEQKVRVEAELREKIKKMEKELENATMKAAGKNCCMNIHSHTLQMPIFILLKVECSDANFSATVLCFPRAGGSSLTEEQLDSMCPSAAAIAAIVKPGMKFFDLYNAYAECQTQLQLEKQETRRVSKVLDEIVQEVESKAPVLKRQREEYESMQRSMASLCNKLEQARTEIYSLQKEKDEAKQSYDAMEREKLKAERQLEDSSSQLCNLLVELEEARGNRVSKDDGSSSDISSTSEVNSSSQLSFRSVMELQKQNQSLLGRLWELEEEKSRERSREENARITELESVVDKLQKEVEQLREQRNQQKQLADSNARQRDMFKALLTQSTGFSLPPQGQELILRPSAPATRSTPQRAAAAESSQTVHTKAALKQLNDAFTLYKKEKAENDRMLNETNDRLQKQLAELRSSHARLTSQLDFSNKRYEILQETVSAYRREISALQKSNQTMTATVQRYEHNIHTMVHDLRKANEKLALEQVRVENLTKERDMLRQAECRLDKEKEAVLAEQRNQNLLLTNLKTIQLAMERTEMETHQRLNNKIERLEAELASIKAKLEEEVAQRHALGRTMDAQLLEAKKQLETQNILLQKTKELLRGSEQQVTALKAQLASASSSEAAAASSITTPPIIRSAALRAPLRVHSPVPAASLQPGQSEQELSDLKAQLRSAEEQNAELAEQLKNANATVEQYRSVVLTLEDSLKKEKEVDDAMSRSPLEVRLKQSEDVQKQLEKKMLEVEKLKQQELEERKKAVDAVEKQVLELQRSLKASQTEQQDALERAAAAVTQEQKATQNSLLQTKLASEAQAKYERELMLHAADVEALQQLKKTSQQEAARKREIEEELKKATSLLQVKTNVWITTEKRLKEELSSMKSRFEEQGKQNSLLLQQMDEMAARSRQQQQQQHQQLDLSFSEDGKTTEQILEILRFVRREKEIAVAQSEASEGEALRYKQQVEHKNRELKELQEALNAERERMQLTSKTLCEQQEQLKKMESISALQENNRMLKMDRDKLELELQQAQAKVTKLQSDIAPLHNSLSILSEKNGSLQADKRLLEDDLKRWKAKVQHLVSQQKEGDAEEKQKTTAEKEAQQKRIAQLIEEAAKLRTELARSNASSNSAQAQLQGLKDSVVRLTSEKDSLKKDVETKNNEILEKNRTITQVKKIGRRYKTQYEELKAQNDKTAGETSGKDDLKKTQDELHTLKEEAQKRQAEAQRSQQDLEAAQKEHQQSKEKLQELQTQLTQSQNELKQAQSQLSQAQTQLQQNQSQLALKQKVFDQFKNQLQQAQIKLKSVQSLAQARQNQMQQMQEELQQAKEAVQQNAAKEKELQQNHSQEVSNLKTSLSRAENKVAELQTQLNNLQKTVSEREAEIMKLQEQLIEVKHAHEASQAALASQSSQSTQANDSTAAGDFSQTVHDELTKLRQELSESKNREDQLKQQMAEKEEKTKKAILGAKLKIGQVNSAKEQLSQENEELKQSKEELEVRMNALKSQYEGRLLRMDRELRELRETQAHSDGREETQDQGGAKLDQPRSSDQRQISLKSPAQDRGSLSTSEPPTANIRPTPSTQTPSNKPSPSTGSKATPRASIRPMVTPAPVPIPTPTATVMPTTQTESQEGASVHSTSSSLMNPLASLTQPTSTQATAFVQPTQQQAANQDAGSSIEAECPSTSSSSSSCMPSTGKTGSKRSRETEEEEEESRPESSQTPPNTKKLRLKPTIALQMEGDEELEGELGDIGEQQVSPDDSRGDQRVEEEDEDEEEDEEEAGEQEEDDEEDDDGAADSRMSGGEEHNEESQEAEDEREEAAPSGGSNAEENVSGAPSSSQRPADPSQSGEGTSCGTDLGSARDYLHHPPTCSTAHSPCSSSLMPRLSQPRRPSPRLFIQAPAPELGPPHTQRQPSQLRRPSSGRGPQLTPGLASMPFFDDDDRMVPSTPTLVVPHRTDGFAEAIHSPQVAGLSTRFRFGPPEDLLQQASASHSDLGQLASQGGLGMYESPLFLAAHDEDGGGRSVPTTPLQVAAPVTVFTENMPSDSGDNLASQSVPMVTASSGMAAAGDDGDEVFMAHEGEGPDIDVSLDSQMLMESTGQQRDDASLPSTSQDPDTSSDSRSVTSQRQTSILSGRGRFLSRTGTFPRGGRGGAT</sequence>
<dbReference type="EMBL" id="NHOQ01001318">
    <property type="protein sequence ID" value="PWA25112.1"/>
    <property type="molecule type" value="Genomic_DNA"/>
</dbReference>
<keyword evidence="6" id="KW-1185">Reference proteome</keyword>
<feature type="coiled-coil region" evidence="1">
    <location>
        <begin position="1183"/>
        <end position="1235"/>
    </location>
</feature>
<dbReference type="InterPro" id="IPR012929">
    <property type="entry name" value="Nucleoprot-TPR/MLP1-2_dom"/>
</dbReference>
<evidence type="ECO:0000256" key="1">
    <source>
        <dbReference type="SAM" id="Coils"/>
    </source>
</evidence>
<dbReference type="GO" id="GO:0005643">
    <property type="term" value="C:nuclear pore"/>
    <property type="evidence" value="ECO:0007669"/>
    <property type="project" value="TreeGrafter"/>
</dbReference>